<protein>
    <recommendedName>
        <fullName evidence="3">7-cyano-7-deazaguanine reductase</fullName>
    </recommendedName>
</protein>
<accession>A0ABU2Y3F2</accession>
<dbReference type="Proteomes" id="UP001252186">
    <property type="component" value="Unassembled WGS sequence"/>
</dbReference>
<sequence length="112" mass="13531">MMKIVTLNEKLSKETEDLISLEFEPLLTPDVRVYDKIEEFRKFKYVSVILHLKVDLFNNQKDLNKMKPEINKLLLNIFPERTFIGRVKYVYKEKGRMQTETNYMNWRIIDGL</sequence>
<organism evidence="1 2">
    <name type="scientific">Urechidicola vernalis</name>
    <dbReference type="NCBI Taxonomy" id="3075600"/>
    <lineage>
        <taxon>Bacteria</taxon>
        <taxon>Pseudomonadati</taxon>
        <taxon>Bacteroidota</taxon>
        <taxon>Flavobacteriia</taxon>
        <taxon>Flavobacteriales</taxon>
        <taxon>Flavobacteriaceae</taxon>
        <taxon>Urechidicola</taxon>
    </lineage>
</organism>
<proteinExistence type="predicted"/>
<name>A0ABU2Y3F2_9FLAO</name>
<evidence type="ECO:0000313" key="2">
    <source>
        <dbReference type="Proteomes" id="UP001252186"/>
    </source>
</evidence>
<evidence type="ECO:0008006" key="3">
    <source>
        <dbReference type="Google" id="ProtNLM"/>
    </source>
</evidence>
<dbReference type="RefSeq" id="WP_311592630.1">
    <property type="nucleotide sequence ID" value="NZ_JAVRHV010000002.1"/>
</dbReference>
<dbReference type="EMBL" id="JAVRHV010000002">
    <property type="protein sequence ID" value="MDT0552706.1"/>
    <property type="molecule type" value="Genomic_DNA"/>
</dbReference>
<comment type="caution">
    <text evidence="1">The sequence shown here is derived from an EMBL/GenBank/DDBJ whole genome shotgun (WGS) entry which is preliminary data.</text>
</comment>
<gene>
    <name evidence="1" type="ORF">RM519_05555</name>
</gene>
<keyword evidence="2" id="KW-1185">Reference proteome</keyword>
<reference evidence="1 2" key="1">
    <citation type="submission" date="2023-09" db="EMBL/GenBank/DDBJ databases">
        <authorList>
            <person name="Rey-Velasco X."/>
        </authorList>
    </citation>
    <scope>NUCLEOTIDE SEQUENCE [LARGE SCALE GENOMIC DNA]</scope>
    <source>
        <strain evidence="1 2">P050</strain>
    </source>
</reference>
<evidence type="ECO:0000313" key="1">
    <source>
        <dbReference type="EMBL" id="MDT0552706.1"/>
    </source>
</evidence>